<evidence type="ECO:0000256" key="1">
    <source>
        <dbReference type="SAM" id="Phobius"/>
    </source>
</evidence>
<protein>
    <submittedName>
        <fullName evidence="2">Uncharacterized protein</fullName>
    </submittedName>
</protein>
<dbReference type="PROSITE" id="PS51257">
    <property type="entry name" value="PROKAR_LIPOPROTEIN"/>
    <property type="match status" value="1"/>
</dbReference>
<organism evidence="2 3">
    <name type="scientific">Aspergillus wentii DTO 134E9</name>
    <dbReference type="NCBI Taxonomy" id="1073089"/>
    <lineage>
        <taxon>Eukaryota</taxon>
        <taxon>Fungi</taxon>
        <taxon>Dikarya</taxon>
        <taxon>Ascomycota</taxon>
        <taxon>Pezizomycotina</taxon>
        <taxon>Eurotiomycetes</taxon>
        <taxon>Eurotiomycetidae</taxon>
        <taxon>Eurotiales</taxon>
        <taxon>Aspergillaceae</taxon>
        <taxon>Aspergillus</taxon>
        <taxon>Aspergillus subgen. Cremei</taxon>
    </lineage>
</organism>
<keyword evidence="1" id="KW-0812">Transmembrane</keyword>
<dbReference type="Proteomes" id="UP000184383">
    <property type="component" value="Unassembled WGS sequence"/>
</dbReference>
<evidence type="ECO:0000313" key="2">
    <source>
        <dbReference type="EMBL" id="OJJ39262.1"/>
    </source>
</evidence>
<dbReference type="EMBL" id="KV878210">
    <property type="protein sequence ID" value="OJJ39262.1"/>
    <property type="molecule type" value="Genomic_DNA"/>
</dbReference>
<keyword evidence="1" id="KW-0472">Membrane</keyword>
<evidence type="ECO:0000313" key="3">
    <source>
        <dbReference type="Proteomes" id="UP000184383"/>
    </source>
</evidence>
<proteinExistence type="predicted"/>
<name>A0A1L9RWF8_ASPWE</name>
<feature type="transmembrane region" description="Helical" evidence="1">
    <location>
        <begin position="41"/>
        <end position="61"/>
    </location>
</feature>
<dbReference type="VEuPathDB" id="FungiDB:ASPWEDRAFT_364186"/>
<sequence length="149" mass="16876">MAFFFSRHSMEMVHLCIGWCSCCRRNQPDRKDSDGQTLSLFTFSFFSYFFFFLFSFLFFFLSRNGPSMTGWSSGEEKNKRFPRGRKATAKPHIGSLLQRELKDAVLVMYIRSTHGFIFGPSLAPSCGNFPASGVKKSNPYAGCRLLGSG</sequence>
<keyword evidence="3" id="KW-1185">Reference proteome</keyword>
<gene>
    <name evidence="2" type="ORF">ASPWEDRAFT_364186</name>
</gene>
<dbReference type="GeneID" id="63750299"/>
<reference evidence="3" key="1">
    <citation type="journal article" date="2017" name="Genome Biol.">
        <title>Comparative genomics reveals high biological diversity and specific adaptations in the industrially and medically important fungal genus Aspergillus.</title>
        <authorList>
            <person name="de Vries R.P."/>
            <person name="Riley R."/>
            <person name="Wiebenga A."/>
            <person name="Aguilar-Osorio G."/>
            <person name="Amillis S."/>
            <person name="Uchima C.A."/>
            <person name="Anderluh G."/>
            <person name="Asadollahi M."/>
            <person name="Askin M."/>
            <person name="Barry K."/>
            <person name="Battaglia E."/>
            <person name="Bayram O."/>
            <person name="Benocci T."/>
            <person name="Braus-Stromeyer S.A."/>
            <person name="Caldana C."/>
            <person name="Canovas D."/>
            <person name="Cerqueira G.C."/>
            <person name="Chen F."/>
            <person name="Chen W."/>
            <person name="Choi C."/>
            <person name="Clum A."/>
            <person name="Dos Santos R.A."/>
            <person name="Damasio A.R."/>
            <person name="Diallinas G."/>
            <person name="Emri T."/>
            <person name="Fekete E."/>
            <person name="Flipphi M."/>
            <person name="Freyberg S."/>
            <person name="Gallo A."/>
            <person name="Gournas C."/>
            <person name="Habgood R."/>
            <person name="Hainaut M."/>
            <person name="Harispe M.L."/>
            <person name="Henrissat B."/>
            <person name="Hilden K.S."/>
            <person name="Hope R."/>
            <person name="Hossain A."/>
            <person name="Karabika E."/>
            <person name="Karaffa L."/>
            <person name="Karanyi Z."/>
            <person name="Krasevec N."/>
            <person name="Kuo A."/>
            <person name="Kusch H."/>
            <person name="LaButti K."/>
            <person name="Lagendijk E.L."/>
            <person name="Lapidus A."/>
            <person name="Levasseur A."/>
            <person name="Lindquist E."/>
            <person name="Lipzen A."/>
            <person name="Logrieco A.F."/>
            <person name="MacCabe A."/>
            <person name="Maekelae M.R."/>
            <person name="Malavazi I."/>
            <person name="Melin P."/>
            <person name="Meyer V."/>
            <person name="Mielnichuk N."/>
            <person name="Miskei M."/>
            <person name="Molnar A.P."/>
            <person name="Mule G."/>
            <person name="Ngan C.Y."/>
            <person name="Orejas M."/>
            <person name="Orosz E."/>
            <person name="Ouedraogo J.P."/>
            <person name="Overkamp K.M."/>
            <person name="Park H.-S."/>
            <person name="Perrone G."/>
            <person name="Piumi F."/>
            <person name="Punt P.J."/>
            <person name="Ram A.F."/>
            <person name="Ramon A."/>
            <person name="Rauscher S."/>
            <person name="Record E."/>
            <person name="Riano-Pachon D.M."/>
            <person name="Robert V."/>
            <person name="Roehrig J."/>
            <person name="Ruller R."/>
            <person name="Salamov A."/>
            <person name="Salih N.S."/>
            <person name="Samson R.A."/>
            <person name="Sandor E."/>
            <person name="Sanguinetti M."/>
            <person name="Schuetze T."/>
            <person name="Sepcic K."/>
            <person name="Shelest E."/>
            <person name="Sherlock G."/>
            <person name="Sophianopoulou V."/>
            <person name="Squina F.M."/>
            <person name="Sun H."/>
            <person name="Susca A."/>
            <person name="Todd R.B."/>
            <person name="Tsang A."/>
            <person name="Unkles S.E."/>
            <person name="van de Wiele N."/>
            <person name="van Rossen-Uffink D."/>
            <person name="Oliveira J.V."/>
            <person name="Vesth T.C."/>
            <person name="Visser J."/>
            <person name="Yu J.-H."/>
            <person name="Zhou M."/>
            <person name="Andersen M.R."/>
            <person name="Archer D.B."/>
            <person name="Baker S.E."/>
            <person name="Benoit I."/>
            <person name="Brakhage A.A."/>
            <person name="Braus G.H."/>
            <person name="Fischer R."/>
            <person name="Frisvad J.C."/>
            <person name="Goldman G.H."/>
            <person name="Houbraken J."/>
            <person name="Oakley B."/>
            <person name="Pocsi I."/>
            <person name="Scazzocchio C."/>
            <person name="Seiboth B."/>
            <person name="vanKuyk P.A."/>
            <person name="Wortman J."/>
            <person name="Dyer P.S."/>
            <person name="Grigoriev I.V."/>
        </authorList>
    </citation>
    <scope>NUCLEOTIDE SEQUENCE [LARGE SCALE GENOMIC DNA]</scope>
    <source>
        <strain evidence="3">DTO 134E9</strain>
    </source>
</reference>
<dbReference type="RefSeq" id="XP_040692938.1">
    <property type="nucleotide sequence ID" value="XM_040834451.1"/>
</dbReference>
<dbReference type="AlphaFoldDB" id="A0A1L9RWF8"/>
<keyword evidence="1" id="KW-1133">Transmembrane helix</keyword>
<accession>A0A1L9RWF8</accession>